<dbReference type="SUPFAM" id="SSF55681">
    <property type="entry name" value="Class II aaRS and biotin synthetases"/>
    <property type="match status" value="1"/>
</dbReference>
<evidence type="ECO:0000313" key="4">
    <source>
        <dbReference type="Proteomes" id="UP000053911"/>
    </source>
</evidence>
<dbReference type="RefSeq" id="WP_283217448.1">
    <property type="nucleotide sequence ID" value="NZ_LGFD01000011.1"/>
</dbReference>
<dbReference type="PANTHER" id="PTHR43707:SF1">
    <property type="entry name" value="HISTIDINE--TRNA LIGASE, MITOCHONDRIAL-RELATED"/>
    <property type="match status" value="1"/>
</dbReference>
<dbReference type="GO" id="GO:0005737">
    <property type="term" value="C:cytoplasm"/>
    <property type="evidence" value="ECO:0007669"/>
    <property type="project" value="InterPro"/>
</dbReference>
<accession>A0A101EMH1</accession>
<protein>
    <recommendedName>
        <fullName evidence="1">Histidine--tRNA ligase</fullName>
    </recommendedName>
</protein>
<feature type="domain" description="Class II Histidinyl-tRNA synthetase (HisRS)-like catalytic core" evidence="2">
    <location>
        <begin position="187"/>
        <end position="255"/>
    </location>
</feature>
<dbReference type="GO" id="GO:0006427">
    <property type="term" value="P:histidyl-tRNA aminoacylation"/>
    <property type="evidence" value="ECO:0007669"/>
    <property type="project" value="TreeGrafter"/>
</dbReference>
<evidence type="ECO:0000313" key="3">
    <source>
        <dbReference type="EMBL" id="KUK17912.1"/>
    </source>
</evidence>
<dbReference type="InterPro" id="IPR004516">
    <property type="entry name" value="HisRS/HisZ"/>
</dbReference>
<comment type="caution">
    <text evidence="3">The sequence shown here is derived from an EMBL/GenBank/DDBJ whole genome shotgun (WGS) entry which is preliminary data.</text>
</comment>
<dbReference type="InterPro" id="IPR041715">
    <property type="entry name" value="HisRS-like_core"/>
</dbReference>
<evidence type="ECO:0000256" key="1">
    <source>
        <dbReference type="ARBA" id="ARBA00017399"/>
    </source>
</evidence>
<dbReference type="Gene3D" id="3.30.930.10">
    <property type="entry name" value="Bira Bifunctional Protein, Domain 2"/>
    <property type="match status" value="1"/>
</dbReference>
<proteinExistence type="predicted"/>
<gene>
    <name evidence="3" type="ORF">XD54_0747</name>
</gene>
<name>A0A101EMH1_9EURY</name>
<dbReference type="InterPro" id="IPR045864">
    <property type="entry name" value="aa-tRNA-synth_II/BPL/LPL"/>
</dbReference>
<dbReference type="AlphaFoldDB" id="A0A101EMH1"/>
<organism evidence="3 4">
    <name type="scientific">Thermococcus sibiricus</name>
    <dbReference type="NCBI Taxonomy" id="172049"/>
    <lineage>
        <taxon>Archaea</taxon>
        <taxon>Methanobacteriati</taxon>
        <taxon>Methanobacteriota</taxon>
        <taxon>Thermococci</taxon>
        <taxon>Thermococcales</taxon>
        <taxon>Thermococcaceae</taxon>
        <taxon>Thermococcus</taxon>
    </lineage>
</organism>
<feature type="domain" description="Class II Histidinyl-tRNA synthetase (HisRS)-like catalytic core" evidence="2">
    <location>
        <begin position="7"/>
        <end position="178"/>
    </location>
</feature>
<dbReference type="Pfam" id="PF13393">
    <property type="entry name" value="tRNA-synt_His"/>
    <property type="match status" value="2"/>
</dbReference>
<dbReference type="Proteomes" id="UP000053911">
    <property type="component" value="Unassembled WGS sequence"/>
</dbReference>
<dbReference type="EMBL" id="LGFD01000011">
    <property type="protein sequence ID" value="KUK17912.1"/>
    <property type="molecule type" value="Genomic_DNA"/>
</dbReference>
<dbReference type="PANTHER" id="PTHR43707">
    <property type="entry name" value="HISTIDYL-TRNA SYNTHETASE"/>
    <property type="match status" value="1"/>
</dbReference>
<sequence>MRKDLFSESERLADITKYLRRNFEFWGYKEIFLPSVEEYKESLREGLKIAYNNQFYLVKPDITSQILANLKVPKRMKVYYISEVLGDIRGKWQAGVEFIGGEDISLQVEVLSIAITSLESLGIEEFYIDIGSLAVWRNALNGIEEFKEEIFGALRKRNFGIIESLPISEEKKEELWYLFNFRGKKSGVEKIDKIVEALGDERVFIDFGTIRPLPYYDDIIFEIYSPRLGYPIGAGGEYSVGNLKAFGFAFDLKALSKLYKGRLDKRRKIVGGGTNKAYKLARELVKLGIPVEVRL</sequence>
<reference evidence="4" key="1">
    <citation type="journal article" date="2015" name="MBio">
        <title>Genome-Resolved Metagenomic Analysis Reveals Roles for Candidate Phyla and Other Microbial Community Members in Biogeochemical Transformations in Oil Reservoirs.</title>
        <authorList>
            <person name="Hu P."/>
            <person name="Tom L."/>
            <person name="Singh A."/>
            <person name="Thomas B.C."/>
            <person name="Baker B.J."/>
            <person name="Piceno Y.M."/>
            <person name="Andersen G.L."/>
            <person name="Banfield J.F."/>
        </authorList>
    </citation>
    <scope>NUCLEOTIDE SEQUENCE [LARGE SCALE GENOMIC DNA]</scope>
</reference>
<dbReference type="GO" id="GO:0004821">
    <property type="term" value="F:histidine-tRNA ligase activity"/>
    <property type="evidence" value="ECO:0007669"/>
    <property type="project" value="TreeGrafter"/>
</dbReference>
<dbReference type="GO" id="GO:0016757">
    <property type="term" value="F:glycosyltransferase activity"/>
    <property type="evidence" value="ECO:0007669"/>
    <property type="project" value="UniProtKB-KW"/>
</dbReference>
<keyword evidence="3" id="KW-0808">Transferase</keyword>
<evidence type="ECO:0000259" key="2">
    <source>
        <dbReference type="Pfam" id="PF13393"/>
    </source>
</evidence>
<keyword evidence="3" id="KW-0328">Glycosyltransferase</keyword>
<dbReference type="PATRIC" id="fig|172049.5.peg.1523"/>